<dbReference type="InParanoid" id="F1SMB1"/>
<reference evidence="3" key="3">
    <citation type="submission" date="2025-08" db="UniProtKB">
        <authorList>
            <consortium name="Ensembl"/>
        </authorList>
    </citation>
    <scope>IDENTIFICATION</scope>
</reference>
<dbReference type="VGNC" id="VGNC:91434">
    <property type="gene designation" value="PIH1D2"/>
</dbReference>
<name>F1SMB1_PIG</name>
<reference evidence="3" key="4">
    <citation type="submission" date="2025-09" db="UniProtKB">
        <authorList>
            <consortium name="Ensembl"/>
        </authorList>
    </citation>
    <scope>IDENTIFICATION</scope>
</reference>
<reference evidence="4" key="1">
    <citation type="submission" date="2009-11" db="EMBL/GenBank/DDBJ databases">
        <authorList>
            <consortium name="Porcine genome sequencing project"/>
        </authorList>
    </citation>
    <scope>NUCLEOTIDE SEQUENCE [LARGE SCALE GENOMIC DNA]</scope>
    <source>
        <strain evidence="4">Duroc</strain>
    </source>
</reference>
<gene>
    <name evidence="3 5" type="primary">PIH1D2</name>
</gene>
<dbReference type="ExpressionAtlas" id="F1SMB1">
    <property type="expression patterns" value="baseline and differential"/>
</dbReference>
<dbReference type="STRING" id="9823.ENSSSCP00000015955"/>
<dbReference type="InterPro" id="IPR041442">
    <property type="entry name" value="PIH1D1/2/3_CS-like"/>
</dbReference>
<evidence type="ECO:0000256" key="1">
    <source>
        <dbReference type="ARBA" id="ARBA00008511"/>
    </source>
</evidence>
<evidence type="ECO:0000313" key="4">
    <source>
        <dbReference type="Proteomes" id="UP000008227"/>
    </source>
</evidence>
<dbReference type="Pfam" id="PF18201">
    <property type="entry name" value="PIH1_CS"/>
    <property type="match status" value="1"/>
</dbReference>
<evidence type="ECO:0000313" key="5">
    <source>
        <dbReference type="VGNC" id="VGNC:91434"/>
    </source>
</evidence>
<comment type="similarity">
    <text evidence="1">Belongs to the PIH1 family.</text>
</comment>
<dbReference type="PaxDb" id="9823-ENSSSCP00000015955"/>
<evidence type="ECO:0000259" key="2">
    <source>
        <dbReference type="Pfam" id="PF18201"/>
    </source>
</evidence>
<accession>F1SMB1</accession>
<dbReference type="Proteomes" id="UP000008227">
    <property type="component" value="Chromosome 9"/>
</dbReference>
<organism evidence="3 4">
    <name type="scientific">Sus scrofa</name>
    <name type="common">Pig</name>
    <dbReference type="NCBI Taxonomy" id="9823"/>
    <lineage>
        <taxon>Eukaryota</taxon>
        <taxon>Metazoa</taxon>
        <taxon>Chordata</taxon>
        <taxon>Craniata</taxon>
        <taxon>Vertebrata</taxon>
        <taxon>Euteleostomi</taxon>
        <taxon>Mammalia</taxon>
        <taxon>Eutheria</taxon>
        <taxon>Laurasiatheria</taxon>
        <taxon>Artiodactyla</taxon>
        <taxon>Suina</taxon>
        <taxon>Suidae</taxon>
        <taxon>Sus</taxon>
    </lineage>
</organism>
<dbReference type="eggNOG" id="KOG4356">
    <property type="taxonomic scope" value="Eukaryota"/>
</dbReference>
<reference evidence="3" key="2">
    <citation type="journal article" date="2020" name="Gigascience">
        <title>An improved pig reference genome sequence to enable pig genetics and genomics research.</title>
        <authorList>
            <person name="Warr A."/>
            <person name="Affara N."/>
            <person name="Aken B."/>
            <person name="Beiki H."/>
            <person name="Bickhart D.M."/>
            <person name="Billis K."/>
            <person name="Chow W."/>
            <person name="Eory L."/>
            <person name="Finlayson H.A."/>
            <person name="Flicek P."/>
            <person name="Giron C.G."/>
            <person name="Griffin D.K."/>
            <person name="Hall R."/>
            <person name="Hannum G."/>
            <person name="Hourlier T."/>
            <person name="Howe K."/>
            <person name="Hume D.A."/>
            <person name="Izuogu O."/>
            <person name="Kim K."/>
            <person name="Koren S."/>
            <person name="Liu H."/>
            <person name="Manchanda N."/>
            <person name="Martin F.J."/>
            <person name="Nonneman D.J."/>
            <person name="O'Connor R.E."/>
            <person name="Phillippy A.M."/>
            <person name="Rohrer G.A."/>
            <person name="Rosen B.D."/>
            <person name="Rund L.A."/>
            <person name="Sargent C.A."/>
            <person name="Schook L.B."/>
            <person name="Schroeder S.G."/>
            <person name="Schwartz A.S."/>
            <person name="Skinner B.M."/>
            <person name="Talbot R."/>
            <person name="Tseng E."/>
            <person name="Tuggle C.K."/>
            <person name="Watson M."/>
            <person name="Smith T.P.L."/>
            <person name="Archibald A.L."/>
        </authorList>
    </citation>
    <scope>NUCLEOTIDE SEQUENCE [LARGE SCALE GENOMIC DNA]</scope>
    <source>
        <strain evidence="3">Duroc</strain>
    </source>
</reference>
<dbReference type="AlphaFoldDB" id="F1SMB1"/>
<feature type="domain" description="PIH1D1/2/3 CS-like" evidence="2">
    <location>
        <begin position="226"/>
        <end position="300"/>
    </location>
</feature>
<dbReference type="HOGENOM" id="CLU_075974_0_0_1"/>
<proteinExistence type="inferred from homology"/>
<sequence>MEKSSKGLLTQVTQLWNLLDDLAESNPESYEKFIQQQLKEGKQLCAAPEPWLCLQTRILKPEEKILFINLCEWKRIPAPQSTSHPVPLSIGRPEDMSETSDVYTVIDVDQVKKDQLILMAMKCIEEQLQFTLSNSYNITKFRIKGSIHRMKQNLMGIQSDPRDLTEKMRKGKLVSISSTMSNPDEFPQLLLPKDQVSGKTGCLIEEISSTEIKEEMKRPTYELKIVANQNEKPLKIELKVELPGVNSVSLCDLSVSKDDLLIEVSGKYRLHLNLPETVDTEMTTAKFIKEKATLIVIMPLV</sequence>
<keyword evidence="4" id="KW-1185">Reference proteome</keyword>
<dbReference type="PANTHER" id="PTHR22997:SF6">
    <property type="entry name" value="PIH1 DOMAIN-CONTAINING PROTEIN 2"/>
    <property type="match status" value="1"/>
</dbReference>
<dbReference type="Bgee" id="ENSSSCG00000015031">
    <property type="expression patterns" value="Expressed in testis and 47 other cell types or tissues"/>
</dbReference>
<protein>
    <submittedName>
        <fullName evidence="3">PIH1 domain containing 2</fullName>
    </submittedName>
</protein>
<dbReference type="CDD" id="cd00298">
    <property type="entry name" value="ACD_sHsps_p23-like"/>
    <property type="match status" value="1"/>
</dbReference>
<evidence type="ECO:0000313" key="3">
    <source>
        <dbReference type="Ensembl" id="ENSSSCP00000015955.5"/>
    </source>
</evidence>
<dbReference type="PANTHER" id="PTHR22997">
    <property type="entry name" value="PIH1 DOMAIN-CONTAINING PROTEIN 1"/>
    <property type="match status" value="1"/>
</dbReference>
<dbReference type="Ensembl" id="ENSSSCT00000016396.5">
    <property type="protein sequence ID" value="ENSSSCP00000015955.5"/>
    <property type="gene ID" value="ENSSSCG00000015031.5"/>
</dbReference>
<dbReference type="GeneTree" id="ENSGT00510000048581"/>
<dbReference type="InterPro" id="IPR050734">
    <property type="entry name" value="PIH1/Kintoun_subfamily"/>
</dbReference>